<organism evidence="1 2">
    <name type="scientific">Rhizobium etli bv. mimosae str. IE4771</name>
    <dbReference type="NCBI Taxonomy" id="1432050"/>
    <lineage>
        <taxon>Bacteria</taxon>
        <taxon>Pseudomonadati</taxon>
        <taxon>Pseudomonadota</taxon>
        <taxon>Alphaproteobacteria</taxon>
        <taxon>Hyphomicrobiales</taxon>
        <taxon>Rhizobiaceae</taxon>
        <taxon>Rhizobium/Agrobacterium group</taxon>
        <taxon>Rhizobium</taxon>
    </lineage>
</organism>
<proteinExistence type="predicted"/>
<dbReference type="OrthoDB" id="9805893at2"/>
<sequence length="58" mass="6366">MPTLFRFLFVCAILAGTVYGAMWALATFVEPEPRDVTIRIPSERVNPPPTGTIDTTGK</sequence>
<dbReference type="Proteomes" id="UP000027180">
    <property type="component" value="Chromosome"/>
</dbReference>
<evidence type="ECO:0008006" key="3">
    <source>
        <dbReference type="Google" id="ProtNLM"/>
    </source>
</evidence>
<accession>A0A060I204</accession>
<reference evidence="1 2" key="1">
    <citation type="submission" date="2013-12" db="EMBL/GenBank/DDBJ databases">
        <title>Complete genome sequence of Rhizobium etli bv. mimosae IE4771.</title>
        <authorList>
            <person name="Bustos P."/>
            <person name="Santamaria R.I."/>
            <person name="Lozano L."/>
            <person name="Ormeno-Orrillo E."/>
            <person name="Rogel M.A."/>
            <person name="Romero D."/>
            <person name="Cevallos M.A."/>
            <person name="Martinez-Romero E."/>
            <person name="Gonzalez V."/>
        </authorList>
    </citation>
    <scope>NUCLEOTIDE SEQUENCE [LARGE SCALE GENOMIC DNA]</scope>
    <source>
        <strain evidence="1 2">IE4771</strain>
    </source>
</reference>
<dbReference type="KEGG" id="rei:IE4771_CH04143"/>
<name>A0A060I204_RHIET</name>
<dbReference type="RefSeq" id="WP_009994155.1">
    <property type="nucleotide sequence ID" value="NZ_CP006986.1"/>
</dbReference>
<protein>
    <recommendedName>
        <fullName evidence="3">Histidine kinase</fullName>
    </recommendedName>
</protein>
<evidence type="ECO:0000313" key="1">
    <source>
        <dbReference type="EMBL" id="AIC29193.1"/>
    </source>
</evidence>
<gene>
    <name evidence="1" type="ORF">IE4771_CH04143</name>
</gene>
<dbReference type="AlphaFoldDB" id="A0A060I204"/>
<dbReference type="EMBL" id="CP006986">
    <property type="protein sequence ID" value="AIC29193.1"/>
    <property type="molecule type" value="Genomic_DNA"/>
</dbReference>
<evidence type="ECO:0000313" key="2">
    <source>
        <dbReference type="Proteomes" id="UP000027180"/>
    </source>
</evidence>
<dbReference type="HOGENOM" id="CLU_191964_1_1_5"/>